<keyword evidence="2" id="KW-1185">Reference proteome</keyword>
<accession>A0ABM6T3W8</accession>
<sequence length="105" mass="11473">MTTATITADDLIRRYAADTAYVAEKDKDQATDIGTLADQLGTAARNFSLAGIDGHEDVRTASAFLHEAHLSTDDNERTVFLRKADKLLAPVVQEMTQEFRGMVGD</sequence>
<dbReference type="Proteomes" id="UP000238413">
    <property type="component" value="Plasmid unnamed1"/>
</dbReference>
<dbReference type="RefSeq" id="WP_099505198.1">
    <property type="nucleotide sequence ID" value="NZ_CP026653.1"/>
</dbReference>
<protein>
    <submittedName>
        <fullName evidence="1">Uncharacterized protein</fullName>
    </submittedName>
</protein>
<organism evidence="1 2">
    <name type="scientific">Streptomyces dengpaensis</name>
    <dbReference type="NCBI Taxonomy" id="2049881"/>
    <lineage>
        <taxon>Bacteria</taxon>
        <taxon>Bacillati</taxon>
        <taxon>Actinomycetota</taxon>
        <taxon>Actinomycetes</taxon>
        <taxon>Kitasatosporales</taxon>
        <taxon>Streptomycetaceae</taxon>
        <taxon>Streptomyces</taxon>
    </lineage>
</organism>
<proteinExistence type="predicted"/>
<gene>
    <name evidence="1" type="ORF">C4B68_40250</name>
</gene>
<name>A0ABM6T3W8_9ACTN</name>
<evidence type="ECO:0000313" key="2">
    <source>
        <dbReference type="Proteomes" id="UP000238413"/>
    </source>
</evidence>
<evidence type="ECO:0000313" key="1">
    <source>
        <dbReference type="EMBL" id="AVH61741.1"/>
    </source>
</evidence>
<dbReference type="EMBL" id="CP026653">
    <property type="protein sequence ID" value="AVH61741.1"/>
    <property type="molecule type" value="Genomic_DNA"/>
</dbReference>
<geneLocation type="plasmid" evidence="1 2">
    <name>unnamed1</name>
</geneLocation>
<reference evidence="1 2" key="1">
    <citation type="submission" date="2018-02" db="EMBL/GenBank/DDBJ databases">
        <title>Complete genome sequence of Streptomyces dengpaensis, the producer of angucyclines.</title>
        <authorList>
            <person name="Yumei L."/>
        </authorList>
    </citation>
    <scope>NUCLEOTIDE SEQUENCE [LARGE SCALE GENOMIC DNA]</scope>
    <source>
        <strain evidence="1 2">XZHG99</strain>
        <plasmid evidence="1 2">unnamed1</plasmid>
    </source>
</reference>
<keyword evidence="1" id="KW-0614">Plasmid</keyword>